<evidence type="ECO:0000313" key="4">
    <source>
        <dbReference type="Proteomes" id="UP000559027"/>
    </source>
</evidence>
<name>A0A8H5G9C4_9AGAR</name>
<accession>A0A8H5G9C4</accession>
<dbReference type="AlphaFoldDB" id="A0A8H5G9C4"/>
<keyword evidence="1" id="KW-0677">Repeat</keyword>
<feature type="domain" description="Nephrocystin 3-like N-terminal" evidence="2">
    <location>
        <begin position="61"/>
        <end position="182"/>
    </location>
</feature>
<keyword evidence="4" id="KW-1185">Reference proteome</keyword>
<dbReference type="InterPro" id="IPR056884">
    <property type="entry name" value="NPHP3-like_N"/>
</dbReference>
<gene>
    <name evidence="3" type="ORF">D9756_004436</name>
</gene>
<evidence type="ECO:0000313" key="3">
    <source>
        <dbReference type="EMBL" id="KAF5360762.1"/>
    </source>
</evidence>
<protein>
    <recommendedName>
        <fullName evidence="2">Nephrocystin 3-like N-terminal domain-containing protein</fullName>
    </recommendedName>
</protein>
<organism evidence="3 4">
    <name type="scientific">Leucocoprinus leucothites</name>
    <dbReference type="NCBI Taxonomy" id="201217"/>
    <lineage>
        <taxon>Eukaryota</taxon>
        <taxon>Fungi</taxon>
        <taxon>Dikarya</taxon>
        <taxon>Basidiomycota</taxon>
        <taxon>Agaricomycotina</taxon>
        <taxon>Agaricomycetes</taxon>
        <taxon>Agaricomycetidae</taxon>
        <taxon>Agaricales</taxon>
        <taxon>Agaricineae</taxon>
        <taxon>Agaricaceae</taxon>
        <taxon>Leucocoprinus</taxon>
    </lineage>
</organism>
<dbReference type="Proteomes" id="UP000559027">
    <property type="component" value="Unassembled WGS sequence"/>
</dbReference>
<dbReference type="EMBL" id="JAACJO010000003">
    <property type="protein sequence ID" value="KAF5360762.1"/>
    <property type="molecule type" value="Genomic_DNA"/>
</dbReference>
<reference evidence="3 4" key="1">
    <citation type="journal article" date="2020" name="ISME J.">
        <title>Uncovering the hidden diversity of litter-decomposition mechanisms in mushroom-forming fungi.</title>
        <authorList>
            <person name="Floudas D."/>
            <person name="Bentzer J."/>
            <person name="Ahren D."/>
            <person name="Johansson T."/>
            <person name="Persson P."/>
            <person name="Tunlid A."/>
        </authorList>
    </citation>
    <scope>NUCLEOTIDE SEQUENCE [LARGE SCALE GENOMIC DNA]</scope>
    <source>
        <strain evidence="3 4">CBS 146.42</strain>
    </source>
</reference>
<proteinExistence type="predicted"/>
<sequence length="252" mass="28165">MEATHDSAINALAAGTLPKTRHGSILEDLSAWAQHLSPSFTSLWIFGPESNLAHLSADILEDSLVASYFFSRELGIEDPTQFFLTISYQLATYFPAYEVLIDAKLHQSPELLSKSLTIQFRELIARPFQQLQAGGEITVSSRQIIIVNGLDECKSNQAQEELLRILTTETEPLPFRWVVFTRPDGALDGQRLGAKFTALPNLDAWRLKLGNCCARRGDTKVCVVRLEGDGIWVILFGSMHKAAHWAVLLFFF</sequence>
<evidence type="ECO:0000259" key="2">
    <source>
        <dbReference type="Pfam" id="PF24883"/>
    </source>
</evidence>
<evidence type="ECO:0000256" key="1">
    <source>
        <dbReference type="ARBA" id="ARBA00022737"/>
    </source>
</evidence>
<dbReference type="Pfam" id="PF24883">
    <property type="entry name" value="NPHP3_N"/>
    <property type="match status" value="1"/>
</dbReference>
<comment type="caution">
    <text evidence="3">The sequence shown here is derived from an EMBL/GenBank/DDBJ whole genome shotgun (WGS) entry which is preliminary data.</text>
</comment>
<dbReference type="OrthoDB" id="5106486at2759"/>